<dbReference type="PANTHER" id="PTHR15503">
    <property type="entry name" value="LDOC1 RELATED"/>
    <property type="match status" value="1"/>
</dbReference>
<feature type="region of interest" description="Disordered" evidence="1">
    <location>
        <begin position="1"/>
        <end position="28"/>
    </location>
</feature>
<protein>
    <submittedName>
        <fullName evidence="4 5">Uncharacterized protein LOC130498915</fullName>
    </submittedName>
</protein>
<evidence type="ECO:0000259" key="2">
    <source>
        <dbReference type="Pfam" id="PF03732"/>
    </source>
</evidence>
<dbReference type="PANTHER" id="PTHR15503:SF40">
    <property type="match status" value="1"/>
</dbReference>
<dbReference type="InterPro" id="IPR021109">
    <property type="entry name" value="Peptidase_aspartic_dom_sf"/>
</dbReference>
<dbReference type="RefSeq" id="XP_056848730.1">
    <property type="nucleotide sequence ID" value="XM_056992750.1"/>
</dbReference>
<sequence length="656" mass="74621">MDTRATTALNDMAKQIDELRSSQTQQTEEIRKELRNEINALKDLIEKFINTNPFTHRDGKQAEETSEITEGTPQPKDPPDRPNPEQVTSKTMTTNVNNTNNNPPHHHGLSARLTKIGFPMFDGSELREWIYRCEQFFSIDSTPPELKVRLASLHMTGKALQWHHSYIANRYNQFPLWPEYVAAISERFSELFDDPLSELVSLKQGTDTIDVYLEKFDSAMTRITLAPDHALSIFLTNMNQHLALHVRQFKVTTVPEAAKIAKLHELALLHTPTRTSNNSSQRSKFSQPNKNQHSTSTPSTPYTGGNQNKEPLLSNTPQKRISFEEMQERKRKGLCMFCEEPFTPGHHLKHRRAEFLFLEADTEFDAEIALEEQIRETTLDDQYNKVATISAHALSGTPTFNCMRLPGQYGKRKLNILIDLGSTHNFLDVDIAKGLGCTLIPIKPTPVVAASRELITKYKCSTFSWKMQGYVFSSEIRTLPLGCSDLVLGVQWLSTSGPILWDFLNLRMEFNFNGLKHVLRGITPNSPKEITGSSLNKLKLPGPQIASLHLQELDTLETQHTVPYRKLLLPPNASTRNVFPVSQLKLCPNPSTSPPVLPQYLTDIVRVKEPEIILEKKMVKHHNRAVTKVQWKGHPPDDATWEFYQDFVAKYPGFHT</sequence>
<feature type="compositionally biased region" description="Low complexity" evidence="1">
    <location>
        <begin position="91"/>
        <end position="102"/>
    </location>
</feature>
<dbReference type="KEGG" id="rsz:130498915"/>
<dbReference type="GeneID" id="130498915"/>
<feature type="domain" description="Retrotransposon gag" evidence="2">
    <location>
        <begin position="149"/>
        <end position="236"/>
    </location>
</feature>
<dbReference type="RefSeq" id="XP_056848729.1">
    <property type="nucleotide sequence ID" value="XM_056992749.1"/>
</dbReference>
<gene>
    <name evidence="4 5" type="primary">LOC130498915</name>
</gene>
<name>A0A9W3CB22_RAPSA</name>
<dbReference type="Proteomes" id="UP000504610">
    <property type="component" value="Chromosome 8"/>
</dbReference>
<evidence type="ECO:0000313" key="4">
    <source>
        <dbReference type="RefSeq" id="XP_056848729.1"/>
    </source>
</evidence>
<dbReference type="InterPro" id="IPR016197">
    <property type="entry name" value="Chromo-like_dom_sf"/>
</dbReference>
<feature type="compositionally biased region" description="Polar residues" evidence="1">
    <location>
        <begin position="272"/>
        <end position="293"/>
    </location>
</feature>
<organism evidence="3 5">
    <name type="scientific">Raphanus sativus</name>
    <name type="common">Radish</name>
    <name type="synonym">Raphanus raphanistrum var. sativus</name>
    <dbReference type="NCBI Taxonomy" id="3726"/>
    <lineage>
        <taxon>Eukaryota</taxon>
        <taxon>Viridiplantae</taxon>
        <taxon>Streptophyta</taxon>
        <taxon>Embryophyta</taxon>
        <taxon>Tracheophyta</taxon>
        <taxon>Spermatophyta</taxon>
        <taxon>Magnoliopsida</taxon>
        <taxon>eudicotyledons</taxon>
        <taxon>Gunneridae</taxon>
        <taxon>Pentapetalae</taxon>
        <taxon>rosids</taxon>
        <taxon>malvids</taxon>
        <taxon>Brassicales</taxon>
        <taxon>Brassicaceae</taxon>
        <taxon>Brassiceae</taxon>
        <taxon>Raphanus</taxon>
    </lineage>
</organism>
<reference evidence="4 5" key="2">
    <citation type="submission" date="2025-04" db="UniProtKB">
        <authorList>
            <consortium name="RefSeq"/>
        </authorList>
    </citation>
    <scope>IDENTIFICATION</scope>
    <source>
        <tissue evidence="4 5">Leaf</tissue>
    </source>
</reference>
<dbReference type="OrthoDB" id="1110715at2759"/>
<dbReference type="Pfam" id="PF03732">
    <property type="entry name" value="Retrotrans_gag"/>
    <property type="match status" value="1"/>
</dbReference>
<evidence type="ECO:0000256" key="1">
    <source>
        <dbReference type="SAM" id="MobiDB-lite"/>
    </source>
</evidence>
<feature type="region of interest" description="Disordered" evidence="1">
    <location>
        <begin position="271"/>
        <end position="321"/>
    </location>
</feature>
<keyword evidence="3" id="KW-1185">Reference proteome</keyword>
<dbReference type="InterPro" id="IPR032567">
    <property type="entry name" value="RTL1-rel"/>
</dbReference>
<dbReference type="InterPro" id="IPR005162">
    <property type="entry name" value="Retrotrans_gag_dom"/>
</dbReference>
<accession>A0A9W3CB22</accession>
<evidence type="ECO:0000313" key="3">
    <source>
        <dbReference type="Proteomes" id="UP000504610"/>
    </source>
</evidence>
<evidence type="ECO:0000313" key="5">
    <source>
        <dbReference type="RefSeq" id="XP_056848730.1"/>
    </source>
</evidence>
<reference evidence="3" key="1">
    <citation type="journal article" date="2019" name="Database">
        <title>The radish genome database (RadishGD): an integrated information resource for radish genomics.</title>
        <authorList>
            <person name="Yu H.J."/>
            <person name="Baek S."/>
            <person name="Lee Y.J."/>
            <person name="Cho A."/>
            <person name="Mun J.H."/>
        </authorList>
    </citation>
    <scope>NUCLEOTIDE SEQUENCE [LARGE SCALE GENOMIC DNA]</scope>
    <source>
        <strain evidence="3">cv. WK10039</strain>
    </source>
</reference>
<dbReference type="AlphaFoldDB" id="A0A9W3CB22"/>
<dbReference type="Gene3D" id="2.40.70.10">
    <property type="entry name" value="Acid Proteases"/>
    <property type="match status" value="1"/>
</dbReference>
<feature type="compositionally biased region" description="Polar residues" evidence="1">
    <location>
        <begin position="302"/>
        <end position="319"/>
    </location>
</feature>
<dbReference type="CDD" id="cd00303">
    <property type="entry name" value="retropepsin_like"/>
    <property type="match status" value="1"/>
</dbReference>
<dbReference type="SUPFAM" id="SSF54160">
    <property type="entry name" value="Chromo domain-like"/>
    <property type="match status" value="1"/>
</dbReference>
<feature type="region of interest" description="Disordered" evidence="1">
    <location>
        <begin position="52"/>
        <end position="110"/>
    </location>
</feature>
<proteinExistence type="predicted"/>